<accession>A0A804Q3X9</accession>
<evidence type="ECO:0000313" key="3">
    <source>
        <dbReference type="Proteomes" id="UP000007305"/>
    </source>
</evidence>
<evidence type="ECO:0000313" key="2">
    <source>
        <dbReference type="EnsemblPlants" id="Zm00001eb296330_P001"/>
    </source>
</evidence>
<keyword evidence="3" id="KW-1185">Reference proteome</keyword>
<name>A0A804Q3X9_MAIZE</name>
<dbReference type="AlphaFoldDB" id="A0A804Q3X9"/>
<dbReference type="InParanoid" id="A0A804Q3X9"/>
<proteinExistence type="predicted"/>
<dbReference type="Gramene" id="Zm00001eb296330_T001">
    <property type="protein sequence ID" value="Zm00001eb296330_P001"/>
    <property type="gene ID" value="Zm00001eb296330"/>
</dbReference>
<evidence type="ECO:0000256" key="1">
    <source>
        <dbReference type="SAM" id="MobiDB-lite"/>
    </source>
</evidence>
<reference evidence="3" key="1">
    <citation type="journal article" date="2009" name="Science">
        <title>The B73 maize genome: complexity, diversity, and dynamics.</title>
        <authorList>
            <person name="Schnable P.S."/>
            <person name="Ware D."/>
            <person name="Fulton R.S."/>
            <person name="Stein J.C."/>
            <person name="Wei F."/>
            <person name="Pasternak S."/>
            <person name="Liang C."/>
            <person name="Zhang J."/>
            <person name="Fulton L."/>
            <person name="Graves T.A."/>
            <person name="Minx P."/>
            <person name="Reily A.D."/>
            <person name="Courtney L."/>
            <person name="Kruchowski S.S."/>
            <person name="Tomlinson C."/>
            <person name="Strong C."/>
            <person name="Delehaunty K."/>
            <person name="Fronick C."/>
            <person name="Courtney B."/>
            <person name="Rock S.M."/>
            <person name="Belter E."/>
            <person name="Du F."/>
            <person name="Kim K."/>
            <person name="Abbott R.M."/>
            <person name="Cotton M."/>
            <person name="Levy A."/>
            <person name="Marchetto P."/>
            <person name="Ochoa K."/>
            <person name="Jackson S.M."/>
            <person name="Gillam B."/>
            <person name="Chen W."/>
            <person name="Yan L."/>
            <person name="Higginbotham J."/>
            <person name="Cardenas M."/>
            <person name="Waligorski J."/>
            <person name="Applebaum E."/>
            <person name="Phelps L."/>
            <person name="Falcone J."/>
            <person name="Kanchi K."/>
            <person name="Thane T."/>
            <person name="Scimone A."/>
            <person name="Thane N."/>
            <person name="Henke J."/>
            <person name="Wang T."/>
            <person name="Ruppert J."/>
            <person name="Shah N."/>
            <person name="Rotter K."/>
            <person name="Hodges J."/>
            <person name="Ingenthron E."/>
            <person name="Cordes M."/>
            <person name="Kohlberg S."/>
            <person name="Sgro J."/>
            <person name="Delgado B."/>
            <person name="Mead K."/>
            <person name="Chinwalla A."/>
            <person name="Leonard S."/>
            <person name="Crouse K."/>
            <person name="Collura K."/>
            <person name="Kudrna D."/>
            <person name="Currie J."/>
            <person name="He R."/>
            <person name="Angelova A."/>
            <person name="Rajasekar S."/>
            <person name="Mueller T."/>
            <person name="Lomeli R."/>
            <person name="Scara G."/>
            <person name="Ko A."/>
            <person name="Delaney K."/>
            <person name="Wissotski M."/>
            <person name="Lopez G."/>
            <person name="Campos D."/>
            <person name="Braidotti M."/>
            <person name="Ashley E."/>
            <person name="Golser W."/>
            <person name="Kim H."/>
            <person name="Lee S."/>
            <person name="Lin J."/>
            <person name="Dujmic Z."/>
            <person name="Kim W."/>
            <person name="Talag J."/>
            <person name="Zuccolo A."/>
            <person name="Fan C."/>
            <person name="Sebastian A."/>
            <person name="Kramer M."/>
            <person name="Spiegel L."/>
            <person name="Nascimento L."/>
            <person name="Zutavern T."/>
            <person name="Miller B."/>
            <person name="Ambroise C."/>
            <person name="Muller S."/>
            <person name="Spooner W."/>
            <person name="Narechania A."/>
            <person name="Ren L."/>
            <person name="Wei S."/>
            <person name="Kumari S."/>
            <person name="Faga B."/>
            <person name="Levy M.J."/>
            <person name="McMahan L."/>
            <person name="Van Buren P."/>
            <person name="Vaughn M.W."/>
            <person name="Ying K."/>
            <person name="Yeh C.-T."/>
            <person name="Emrich S.J."/>
            <person name="Jia Y."/>
            <person name="Kalyanaraman A."/>
            <person name="Hsia A.-P."/>
            <person name="Barbazuk W.B."/>
            <person name="Baucom R.S."/>
            <person name="Brutnell T.P."/>
            <person name="Carpita N.C."/>
            <person name="Chaparro C."/>
            <person name="Chia J.-M."/>
            <person name="Deragon J.-M."/>
            <person name="Estill J.C."/>
            <person name="Fu Y."/>
            <person name="Jeddeloh J.A."/>
            <person name="Han Y."/>
            <person name="Lee H."/>
            <person name="Li P."/>
            <person name="Lisch D.R."/>
            <person name="Liu S."/>
            <person name="Liu Z."/>
            <person name="Nagel D.H."/>
            <person name="McCann M.C."/>
            <person name="SanMiguel P."/>
            <person name="Myers A.M."/>
            <person name="Nettleton D."/>
            <person name="Nguyen J."/>
            <person name="Penning B.W."/>
            <person name="Ponnala L."/>
            <person name="Schneider K.L."/>
            <person name="Schwartz D.C."/>
            <person name="Sharma A."/>
            <person name="Soderlund C."/>
            <person name="Springer N.M."/>
            <person name="Sun Q."/>
            <person name="Wang H."/>
            <person name="Waterman M."/>
            <person name="Westerman R."/>
            <person name="Wolfgruber T.K."/>
            <person name="Yang L."/>
            <person name="Yu Y."/>
            <person name="Zhang L."/>
            <person name="Zhou S."/>
            <person name="Zhu Q."/>
            <person name="Bennetzen J.L."/>
            <person name="Dawe R.K."/>
            <person name="Jiang J."/>
            <person name="Jiang N."/>
            <person name="Presting G.G."/>
            <person name="Wessler S.R."/>
            <person name="Aluru S."/>
            <person name="Martienssen R.A."/>
            <person name="Clifton S.W."/>
            <person name="McCombie W.R."/>
            <person name="Wing R.A."/>
            <person name="Wilson R.K."/>
        </authorList>
    </citation>
    <scope>NUCLEOTIDE SEQUENCE [LARGE SCALE GENOMIC DNA]</scope>
    <source>
        <strain evidence="3">cv. B73</strain>
    </source>
</reference>
<protein>
    <submittedName>
        <fullName evidence="2">Uncharacterized protein</fullName>
    </submittedName>
</protein>
<feature type="compositionally biased region" description="Polar residues" evidence="1">
    <location>
        <begin position="36"/>
        <end position="53"/>
    </location>
</feature>
<dbReference type="Proteomes" id="UP000007305">
    <property type="component" value="Chromosome 6"/>
</dbReference>
<reference evidence="2" key="2">
    <citation type="submission" date="2019-07" db="EMBL/GenBank/DDBJ databases">
        <authorList>
            <person name="Seetharam A."/>
            <person name="Woodhouse M."/>
            <person name="Cannon E."/>
        </authorList>
    </citation>
    <scope>NUCLEOTIDE SEQUENCE [LARGE SCALE GENOMIC DNA]</scope>
    <source>
        <strain evidence="2">cv. B73</strain>
    </source>
</reference>
<reference evidence="2" key="3">
    <citation type="submission" date="2021-05" db="UniProtKB">
        <authorList>
            <consortium name="EnsemblPlants"/>
        </authorList>
    </citation>
    <scope>IDENTIFICATION</scope>
    <source>
        <strain evidence="2">cv. B73</strain>
    </source>
</reference>
<feature type="region of interest" description="Disordered" evidence="1">
    <location>
        <begin position="29"/>
        <end position="56"/>
    </location>
</feature>
<dbReference type="EnsemblPlants" id="Zm00001eb296330_T001">
    <property type="protein sequence ID" value="Zm00001eb296330_P001"/>
    <property type="gene ID" value="Zm00001eb296330"/>
</dbReference>
<organism evidence="2 3">
    <name type="scientific">Zea mays</name>
    <name type="common">Maize</name>
    <dbReference type="NCBI Taxonomy" id="4577"/>
    <lineage>
        <taxon>Eukaryota</taxon>
        <taxon>Viridiplantae</taxon>
        <taxon>Streptophyta</taxon>
        <taxon>Embryophyta</taxon>
        <taxon>Tracheophyta</taxon>
        <taxon>Spermatophyta</taxon>
        <taxon>Magnoliopsida</taxon>
        <taxon>Liliopsida</taxon>
        <taxon>Poales</taxon>
        <taxon>Poaceae</taxon>
        <taxon>PACMAD clade</taxon>
        <taxon>Panicoideae</taxon>
        <taxon>Andropogonodae</taxon>
        <taxon>Andropogoneae</taxon>
        <taxon>Tripsacinae</taxon>
        <taxon>Zea</taxon>
    </lineage>
</organism>
<sequence length="105" mass="12012">MNLGACFHVMKPLDRRSFRILRHQALDYKSKKAAPQGSSLNNSTKNRMVSPSTEKPKEVLILKTNDYLFLKAMDMKRQKSKIRPHGPLNSMKSSWRLSKLLGGQV</sequence>